<dbReference type="EMBL" id="PZQS01000007">
    <property type="protein sequence ID" value="PVD27720.1"/>
    <property type="molecule type" value="Genomic_DNA"/>
</dbReference>
<keyword evidence="4" id="KW-1015">Disulfide bond</keyword>
<dbReference type="InterPro" id="IPR013098">
    <property type="entry name" value="Ig_I-set"/>
</dbReference>
<dbReference type="PANTHER" id="PTHR11640:SF136">
    <property type="entry name" value="NEPHRIN"/>
    <property type="match status" value="1"/>
</dbReference>
<dbReference type="SUPFAM" id="SSF48726">
    <property type="entry name" value="Immunoglobulin"/>
    <property type="match status" value="9"/>
</dbReference>
<feature type="domain" description="Ig-like" evidence="8">
    <location>
        <begin position="806"/>
        <end position="900"/>
    </location>
</feature>
<dbReference type="InterPro" id="IPR003961">
    <property type="entry name" value="FN3_dom"/>
</dbReference>
<feature type="domain" description="Ig-like" evidence="8">
    <location>
        <begin position="427"/>
        <end position="515"/>
    </location>
</feature>
<name>A0A2T7P2T7_POMCA</name>
<comment type="subcellular location">
    <subcellularLocation>
        <location evidence="1">Membrane</location>
        <topology evidence="1">Single-pass type I membrane protein</topology>
    </subcellularLocation>
</comment>
<dbReference type="InterPro" id="IPR013783">
    <property type="entry name" value="Ig-like_fold"/>
</dbReference>
<dbReference type="Gene3D" id="2.60.40.10">
    <property type="entry name" value="Immunoglobulins"/>
    <property type="match status" value="10"/>
</dbReference>
<dbReference type="Pfam" id="PF08205">
    <property type="entry name" value="C2-set_2"/>
    <property type="match status" value="2"/>
</dbReference>
<keyword evidence="6" id="KW-0393">Immunoglobulin domain</keyword>
<keyword evidence="5" id="KW-0325">Glycoprotein</keyword>
<feature type="domain" description="Ig-like" evidence="8">
    <location>
        <begin position="522"/>
        <end position="616"/>
    </location>
</feature>
<dbReference type="InterPro" id="IPR003599">
    <property type="entry name" value="Ig_sub"/>
</dbReference>
<organism evidence="10 11">
    <name type="scientific">Pomacea canaliculata</name>
    <name type="common">Golden apple snail</name>
    <dbReference type="NCBI Taxonomy" id="400727"/>
    <lineage>
        <taxon>Eukaryota</taxon>
        <taxon>Metazoa</taxon>
        <taxon>Spiralia</taxon>
        <taxon>Lophotrochozoa</taxon>
        <taxon>Mollusca</taxon>
        <taxon>Gastropoda</taxon>
        <taxon>Caenogastropoda</taxon>
        <taxon>Architaenioglossa</taxon>
        <taxon>Ampullarioidea</taxon>
        <taxon>Ampullariidae</taxon>
        <taxon>Pomacea</taxon>
    </lineage>
</organism>
<dbReference type="OrthoDB" id="10028801at2759"/>
<dbReference type="GO" id="GO:0005911">
    <property type="term" value="C:cell-cell junction"/>
    <property type="evidence" value="ECO:0007669"/>
    <property type="project" value="TreeGrafter"/>
</dbReference>
<evidence type="ECO:0000313" key="10">
    <source>
        <dbReference type="EMBL" id="PVD27720.1"/>
    </source>
</evidence>
<reference evidence="10 11" key="1">
    <citation type="submission" date="2018-04" db="EMBL/GenBank/DDBJ databases">
        <title>The genome of golden apple snail Pomacea canaliculata provides insight into stress tolerance and invasive adaptation.</title>
        <authorList>
            <person name="Liu C."/>
            <person name="Liu B."/>
            <person name="Ren Y."/>
            <person name="Zhang Y."/>
            <person name="Wang H."/>
            <person name="Li S."/>
            <person name="Jiang F."/>
            <person name="Yin L."/>
            <person name="Zhang G."/>
            <person name="Qian W."/>
            <person name="Fan W."/>
        </authorList>
    </citation>
    <scope>NUCLEOTIDE SEQUENCE [LARGE SCALE GENOMIC DNA]</scope>
    <source>
        <strain evidence="10">SZHN2017</strain>
        <tissue evidence="10">Muscle</tissue>
    </source>
</reference>
<keyword evidence="11" id="KW-1185">Reference proteome</keyword>
<accession>A0A2T7P2T7</accession>
<feature type="domain" description="Ig-like" evidence="8">
    <location>
        <begin position="712"/>
        <end position="802"/>
    </location>
</feature>
<proteinExistence type="predicted"/>
<dbReference type="GO" id="GO:0098609">
    <property type="term" value="P:cell-cell adhesion"/>
    <property type="evidence" value="ECO:0007669"/>
    <property type="project" value="TreeGrafter"/>
</dbReference>
<dbReference type="CDD" id="cd00096">
    <property type="entry name" value="Ig"/>
    <property type="match status" value="1"/>
</dbReference>
<dbReference type="InterPro" id="IPR036116">
    <property type="entry name" value="FN3_sf"/>
</dbReference>
<dbReference type="InterPro" id="IPR007110">
    <property type="entry name" value="Ig-like_dom"/>
</dbReference>
<dbReference type="CDD" id="cd00063">
    <property type="entry name" value="FN3"/>
    <property type="match status" value="1"/>
</dbReference>
<comment type="caution">
    <text evidence="10">The sequence shown here is derived from an EMBL/GenBank/DDBJ whole genome shotgun (WGS) entry which is preliminary data.</text>
</comment>
<evidence type="ECO:0000256" key="4">
    <source>
        <dbReference type="ARBA" id="ARBA00023157"/>
    </source>
</evidence>
<feature type="domain" description="Ig-like" evidence="8">
    <location>
        <begin position="117"/>
        <end position="218"/>
    </location>
</feature>
<evidence type="ECO:0000259" key="9">
    <source>
        <dbReference type="PROSITE" id="PS50853"/>
    </source>
</evidence>
<dbReference type="PROSITE" id="PS50853">
    <property type="entry name" value="FN3"/>
    <property type="match status" value="1"/>
</dbReference>
<keyword evidence="2" id="KW-0677">Repeat</keyword>
<evidence type="ECO:0000256" key="1">
    <source>
        <dbReference type="ARBA" id="ARBA00004479"/>
    </source>
</evidence>
<dbReference type="Proteomes" id="UP000245119">
    <property type="component" value="Linkage Group LG7"/>
</dbReference>
<dbReference type="SUPFAM" id="SSF49265">
    <property type="entry name" value="Fibronectin type III"/>
    <property type="match status" value="1"/>
</dbReference>
<dbReference type="STRING" id="400727.A0A2T7P2T7"/>
<dbReference type="SMART" id="SM00408">
    <property type="entry name" value="IGc2"/>
    <property type="match status" value="8"/>
</dbReference>
<dbReference type="GO" id="GO:0005886">
    <property type="term" value="C:plasma membrane"/>
    <property type="evidence" value="ECO:0007669"/>
    <property type="project" value="TreeGrafter"/>
</dbReference>
<evidence type="ECO:0008006" key="12">
    <source>
        <dbReference type="Google" id="ProtNLM"/>
    </source>
</evidence>
<evidence type="ECO:0000256" key="5">
    <source>
        <dbReference type="ARBA" id="ARBA00023180"/>
    </source>
</evidence>
<evidence type="ECO:0000259" key="8">
    <source>
        <dbReference type="PROSITE" id="PS50835"/>
    </source>
</evidence>
<dbReference type="Pfam" id="PF13927">
    <property type="entry name" value="Ig_3"/>
    <property type="match status" value="2"/>
</dbReference>
<dbReference type="Pfam" id="PF07679">
    <property type="entry name" value="I-set"/>
    <property type="match status" value="2"/>
</dbReference>
<feature type="compositionally biased region" description="Basic and acidic residues" evidence="7">
    <location>
        <begin position="1092"/>
        <end position="1108"/>
    </location>
</feature>
<feature type="domain" description="Ig-like" evidence="8">
    <location>
        <begin position="13"/>
        <end position="104"/>
    </location>
</feature>
<dbReference type="Pfam" id="PF00041">
    <property type="entry name" value="fn3"/>
    <property type="match status" value="1"/>
</dbReference>
<feature type="region of interest" description="Disordered" evidence="7">
    <location>
        <begin position="1092"/>
        <end position="1229"/>
    </location>
</feature>
<dbReference type="Pfam" id="PF13895">
    <property type="entry name" value="Ig_2"/>
    <property type="match status" value="1"/>
</dbReference>
<feature type="compositionally biased region" description="Polar residues" evidence="7">
    <location>
        <begin position="1193"/>
        <end position="1211"/>
    </location>
</feature>
<dbReference type="PANTHER" id="PTHR11640">
    <property type="entry name" value="NEPHRIN"/>
    <property type="match status" value="1"/>
</dbReference>
<dbReference type="InterPro" id="IPR036179">
    <property type="entry name" value="Ig-like_dom_sf"/>
</dbReference>
<dbReference type="InterPro" id="IPR051275">
    <property type="entry name" value="Cell_adhesion_signaling"/>
</dbReference>
<evidence type="ECO:0000313" key="11">
    <source>
        <dbReference type="Proteomes" id="UP000245119"/>
    </source>
</evidence>
<protein>
    <recommendedName>
        <fullName evidence="12">Nephrin</fullName>
    </recommendedName>
</protein>
<evidence type="ECO:0000256" key="3">
    <source>
        <dbReference type="ARBA" id="ARBA00023136"/>
    </source>
</evidence>
<dbReference type="SMART" id="SM00060">
    <property type="entry name" value="FN3"/>
    <property type="match status" value="1"/>
</dbReference>
<dbReference type="SMART" id="SM00409">
    <property type="entry name" value="IG"/>
    <property type="match status" value="9"/>
</dbReference>
<keyword evidence="3" id="KW-0472">Membrane</keyword>
<evidence type="ECO:0000256" key="6">
    <source>
        <dbReference type="ARBA" id="ARBA00023319"/>
    </source>
</evidence>
<feature type="domain" description="Ig-like" evidence="8">
    <location>
        <begin position="228"/>
        <end position="317"/>
    </location>
</feature>
<feature type="domain" description="Fibronectin type-III" evidence="9">
    <location>
        <begin position="909"/>
        <end position="1002"/>
    </location>
</feature>
<evidence type="ECO:0000256" key="7">
    <source>
        <dbReference type="SAM" id="MobiDB-lite"/>
    </source>
</evidence>
<dbReference type="InterPro" id="IPR003598">
    <property type="entry name" value="Ig_sub2"/>
</dbReference>
<dbReference type="GO" id="GO:0050839">
    <property type="term" value="F:cell adhesion molecule binding"/>
    <property type="evidence" value="ECO:0007669"/>
    <property type="project" value="TreeGrafter"/>
</dbReference>
<feature type="domain" description="Ig-like" evidence="8">
    <location>
        <begin position="322"/>
        <end position="419"/>
    </location>
</feature>
<dbReference type="InterPro" id="IPR013162">
    <property type="entry name" value="CD80_C2-set"/>
</dbReference>
<dbReference type="PROSITE" id="PS50835">
    <property type="entry name" value="IG_LIKE"/>
    <property type="match status" value="8"/>
</dbReference>
<gene>
    <name evidence="10" type="ORF">C0Q70_12891</name>
</gene>
<evidence type="ECO:0000256" key="2">
    <source>
        <dbReference type="ARBA" id="ARBA00022737"/>
    </source>
</evidence>
<dbReference type="AlphaFoldDB" id="A0A2T7P2T7"/>
<sequence>MEVGVKHVAMGAQHFLERPQNTSVVQGNQVLLKCIVQDRVGRIQWVKDGFALGYDRDIPGYPTYSIIGNNPQEYNLMIVNTQLSDDSEFQCQVTPGGPTDPRLTASAYLTVLVPCDPPIIQGYANGSVVEVPHTHRSLQLVCEARNGRPAAEIEWYRNNQKVVQNVDYQTEPIFGDKRVNARSILTLTLYGNNENDAVYRCQARNDAMRGMSLSTVVQISILYPPGPPSITGYTSGQVVRTNDTLHLTCTSRGGNPLGTVVWYRDNERVDSSFTSGGNQAVNEYIFTAMSVDNSMEYRCEVNNLVTSAPLTASVTLTVHFPPQRVTISGGDGPLRAGETVTLTCVSSNSNPRSTITWFARGRQIPTGEVSQSYEVSSLGGYVTRSTVSVTLSHQEHNVIYTCQATNDVGQTVADTVTLSVLYPPNPPTISGYTEGASIRANELERLTCIAVGGNPEATLKWYKNDQLITNSVYKVIGNIAQSEVGIVAHPDDNGAVYKCTATNAATTTPLQDSVTLTVLFPPTSVVITASTNEPRAGYGMNLTCVSSSSNPAAEILWVKAGKRIQGVNRGVVDAEYGGKNTTNVLHFIPTSADHNAVYGCRATNTLLGLSVNDAITLSVLFSPEFVNDIPTHIDMTAGESRTLNLTTYANPTTVTYTLLREGVPSRISRFSINNGILQINNINKADRGNFTMKAENSQGSNTFNFTIDVRYPATIVDITNKVMEDEGGTAFFECVVDAKPVVPDMITWTRQDFDMSKTKQRTEGSKSYLTVYELTRQDTGNFKCVADNGIGRPDSKNARLIVKYAPIIDKSPENAKAAAETGRIATLVCKAEGAPDITFSWHKNGAALDASNSKYELALDKLQTVFFTSTLKVKNIARDDYGSYNCTATNTKGSDSFEISLHGTSKPDPPYDLQFVNATHNSLTIRWKPGFNGGLDQSFRVRFKPTEARGYVYVDVSPPSTTLFTVTGLKLGTEYEMTVLAFNNLGESAFQAQGIVAKTSNGSDTTSHTNTFELYGPTKADAALYPVAASDDNRSYGTYDKSMDDFSDDYNREYEIEDDVKVVFLPQQSEYVNRPFTPTKMDSPRINSHKTYLVDDHGHQPPWHEDPYRVASPNKKGTFDNGDLLYDNHARPKSITELSERPPSRPASRAGKTPPPPPVRTTSSRGDVMPPLPARNYGPQEVQPRYAPPPGSLSPNIVPNPTYNGPTSRVSPSPHKQLAPGSEMRGHLV</sequence>